<comment type="caution">
    <text evidence="4">The sequence shown here is derived from an EMBL/GenBank/DDBJ whole genome shotgun (WGS) entry which is preliminary data.</text>
</comment>
<proteinExistence type="predicted"/>
<dbReference type="GO" id="GO:0070402">
    <property type="term" value="F:NADPH binding"/>
    <property type="evidence" value="ECO:0007669"/>
    <property type="project" value="TreeGrafter"/>
</dbReference>
<dbReference type="GO" id="GO:0016651">
    <property type="term" value="F:oxidoreductase activity, acting on NAD(P)H"/>
    <property type="evidence" value="ECO:0007669"/>
    <property type="project" value="TreeGrafter"/>
</dbReference>
<dbReference type="EMBL" id="JACHJT010000001">
    <property type="protein sequence ID" value="MBB4931695.1"/>
    <property type="molecule type" value="Genomic_DNA"/>
</dbReference>
<dbReference type="SMART" id="SM00829">
    <property type="entry name" value="PKS_ER"/>
    <property type="match status" value="1"/>
</dbReference>
<keyword evidence="1" id="KW-0521">NADP</keyword>
<dbReference type="Proteomes" id="UP000523007">
    <property type="component" value="Unassembled WGS sequence"/>
</dbReference>
<evidence type="ECO:0000256" key="2">
    <source>
        <dbReference type="ARBA" id="ARBA00023002"/>
    </source>
</evidence>
<dbReference type="InterPro" id="IPR020843">
    <property type="entry name" value="ER"/>
</dbReference>
<dbReference type="PANTHER" id="PTHR48106">
    <property type="entry name" value="QUINONE OXIDOREDUCTASE PIG3-RELATED"/>
    <property type="match status" value="1"/>
</dbReference>
<dbReference type="InterPro" id="IPR036291">
    <property type="entry name" value="NAD(P)-bd_dom_sf"/>
</dbReference>
<evidence type="ECO:0000313" key="5">
    <source>
        <dbReference type="Proteomes" id="UP000523007"/>
    </source>
</evidence>
<dbReference type="Pfam" id="PF00107">
    <property type="entry name" value="ADH_zinc_N"/>
    <property type="match status" value="1"/>
</dbReference>
<dbReference type="SUPFAM" id="SSF51735">
    <property type="entry name" value="NAD(P)-binding Rossmann-fold domains"/>
    <property type="match status" value="1"/>
</dbReference>
<protein>
    <submittedName>
        <fullName evidence="4">NADPH:quinone reductase-like Zn-dependent oxidoreductase</fullName>
    </submittedName>
</protein>
<dbReference type="Gene3D" id="3.90.180.10">
    <property type="entry name" value="Medium-chain alcohol dehydrogenases, catalytic domain"/>
    <property type="match status" value="1"/>
</dbReference>
<dbReference type="Gene3D" id="3.40.50.720">
    <property type="entry name" value="NAD(P)-binding Rossmann-like Domain"/>
    <property type="match status" value="1"/>
</dbReference>
<reference evidence="4 5" key="1">
    <citation type="submission" date="2020-08" db="EMBL/GenBank/DDBJ databases">
        <title>Sequencing the genomes of 1000 actinobacteria strains.</title>
        <authorList>
            <person name="Klenk H.-P."/>
        </authorList>
    </citation>
    <scope>NUCLEOTIDE SEQUENCE [LARGE SCALE GENOMIC DNA]</scope>
    <source>
        <strain evidence="4 5">DSM 102030</strain>
    </source>
</reference>
<evidence type="ECO:0000256" key="1">
    <source>
        <dbReference type="ARBA" id="ARBA00022857"/>
    </source>
</evidence>
<dbReference type="SUPFAM" id="SSF50129">
    <property type="entry name" value="GroES-like"/>
    <property type="match status" value="1"/>
</dbReference>
<dbReference type="AlphaFoldDB" id="A0A7W7W3G3"/>
<name>A0A7W7W3G3_9ACTN</name>
<dbReference type="InterPro" id="IPR011032">
    <property type="entry name" value="GroES-like_sf"/>
</dbReference>
<feature type="domain" description="Enoyl reductase (ER)" evidence="3">
    <location>
        <begin position="11"/>
        <end position="327"/>
    </location>
</feature>
<organism evidence="4 5">
    <name type="scientific">Lipingzhangella halophila</name>
    <dbReference type="NCBI Taxonomy" id="1783352"/>
    <lineage>
        <taxon>Bacteria</taxon>
        <taxon>Bacillati</taxon>
        <taxon>Actinomycetota</taxon>
        <taxon>Actinomycetes</taxon>
        <taxon>Streptosporangiales</taxon>
        <taxon>Nocardiopsidaceae</taxon>
        <taxon>Lipingzhangella</taxon>
    </lineage>
</organism>
<sequence length="331" mass="34977">MARAVLLERLGGPEVLELRDVDLGEPGPGEVRISVDAIGLNRAEAWFRAGMYYVQPSFPEARIGYEAAGAVQAVGPSVEGLKTGDAVSTVPGFHLSDYGVYGDATVVPAASVLHRPDTVDTITGASLWLSYLTGYGALAEVCGVRPGDTVVVTAASSSVGLAAIQIANRLGAVPIATTRTRAKKQRLLDAGAAHVVVTEEDDLLARVQELTGGHGAEVAFDAVGGPGMNELARAVAPGGTLLSYGFQNGFPDFLPFPAFPYDLNIRIYSVLGLARDQERLRRAERFIHAGLRSGALAPVIDRVFDLTDIVEAHHHLESDTQFGKIIVTTAH</sequence>
<dbReference type="InterPro" id="IPR013149">
    <property type="entry name" value="ADH-like_C"/>
</dbReference>
<evidence type="ECO:0000313" key="4">
    <source>
        <dbReference type="EMBL" id="MBB4931695.1"/>
    </source>
</evidence>
<keyword evidence="5" id="KW-1185">Reference proteome</keyword>
<dbReference type="PANTHER" id="PTHR48106:SF5">
    <property type="entry name" value="ZINC-CONTAINING ALCOHOL DEHYDROGENASE"/>
    <property type="match status" value="1"/>
</dbReference>
<keyword evidence="2" id="KW-0560">Oxidoreductase</keyword>
<dbReference type="Pfam" id="PF08240">
    <property type="entry name" value="ADH_N"/>
    <property type="match status" value="1"/>
</dbReference>
<accession>A0A7W7W3G3</accession>
<dbReference type="InterPro" id="IPR013154">
    <property type="entry name" value="ADH-like_N"/>
</dbReference>
<gene>
    <name evidence="4" type="ORF">F4561_002515</name>
</gene>
<dbReference type="CDD" id="cd08268">
    <property type="entry name" value="MDR2"/>
    <property type="match status" value="1"/>
</dbReference>
<dbReference type="RefSeq" id="WP_184578275.1">
    <property type="nucleotide sequence ID" value="NZ_JACHJT010000001.1"/>
</dbReference>
<evidence type="ECO:0000259" key="3">
    <source>
        <dbReference type="SMART" id="SM00829"/>
    </source>
</evidence>